<dbReference type="CDD" id="cd06661">
    <property type="entry name" value="GGCT_like"/>
    <property type="match status" value="1"/>
</dbReference>
<sequence length="96" mass="10539">MAARSLRHLIRDATLALLEIRDAAVVRTSGMTHHPMLVPTGQPRDLVDGTVFAITPEELRHADSYEVADYRRERITLASGLSAWVYVDARPAAGTA</sequence>
<dbReference type="InterPro" id="IPR013024">
    <property type="entry name" value="GGCT-like"/>
</dbReference>
<dbReference type="KEGG" id="vei:Veis_3510"/>
<accession>A1WNM3</accession>
<organism evidence="2 3">
    <name type="scientific">Verminephrobacter eiseniae (strain EF01-2)</name>
    <dbReference type="NCBI Taxonomy" id="391735"/>
    <lineage>
        <taxon>Bacteria</taxon>
        <taxon>Pseudomonadati</taxon>
        <taxon>Pseudomonadota</taxon>
        <taxon>Betaproteobacteria</taxon>
        <taxon>Burkholderiales</taxon>
        <taxon>Comamonadaceae</taxon>
        <taxon>Verminephrobacter</taxon>
    </lineage>
</organism>
<dbReference type="Proteomes" id="UP000000374">
    <property type="component" value="Chromosome"/>
</dbReference>
<dbReference type="GeneID" id="76463478"/>
<reference evidence="3" key="1">
    <citation type="submission" date="2006-12" db="EMBL/GenBank/DDBJ databases">
        <title>Complete sequence of chromosome 1 of Verminephrobacter eiseniae EF01-2.</title>
        <authorList>
            <person name="Copeland A."/>
            <person name="Lucas S."/>
            <person name="Lapidus A."/>
            <person name="Barry K."/>
            <person name="Detter J.C."/>
            <person name="Glavina del Rio T."/>
            <person name="Dalin E."/>
            <person name="Tice H."/>
            <person name="Pitluck S."/>
            <person name="Chertkov O."/>
            <person name="Brettin T."/>
            <person name="Bruce D."/>
            <person name="Han C."/>
            <person name="Tapia R."/>
            <person name="Gilna P."/>
            <person name="Schmutz J."/>
            <person name="Larimer F."/>
            <person name="Land M."/>
            <person name="Hauser L."/>
            <person name="Kyrpides N."/>
            <person name="Kim E."/>
            <person name="Stahl D."/>
            <person name="Richardson P."/>
        </authorList>
    </citation>
    <scope>NUCLEOTIDE SEQUENCE [LARGE SCALE GENOMIC DNA]</scope>
    <source>
        <strain evidence="3">EF01-2</strain>
    </source>
</reference>
<dbReference type="EMBL" id="CP000542">
    <property type="protein sequence ID" value="ABM59230.1"/>
    <property type="molecule type" value="Genomic_DNA"/>
</dbReference>
<gene>
    <name evidence="2" type="ordered locus">Veis_3510</name>
</gene>
<evidence type="ECO:0000259" key="1">
    <source>
        <dbReference type="Pfam" id="PF06094"/>
    </source>
</evidence>
<evidence type="ECO:0000313" key="3">
    <source>
        <dbReference type="Proteomes" id="UP000000374"/>
    </source>
</evidence>
<evidence type="ECO:0000313" key="2">
    <source>
        <dbReference type="EMBL" id="ABM59230.1"/>
    </source>
</evidence>
<dbReference type="SUPFAM" id="SSF110857">
    <property type="entry name" value="Gamma-glutamyl cyclotransferase-like"/>
    <property type="match status" value="1"/>
</dbReference>
<dbReference type="HOGENOM" id="CLU_183872_0_0_4"/>
<dbReference type="Pfam" id="PF06094">
    <property type="entry name" value="GGACT"/>
    <property type="match status" value="1"/>
</dbReference>
<dbReference type="InterPro" id="IPR036568">
    <property type="entry name" value="GGCT-like_sf"/>
</dbReference>
<dbReference type="AlphaFoldDB" id="A1WNM3"/>
<dbReference type="RefSeq" id="WP_011811222.1">
    <property type="nucleotide sequence ID" value="NC_008786.1"/>
</dbReference>
<protein>
    <recommendedName>
        <fullName evidence="1">Gamma-glutamylcyclotransferase AIG2-like domain-containing protein</fullName>
    </recommendedName>
</protein>
<dbReference type="STRING" id="391735.Veis_3510"/>
<feature type="domain" description="Gamma-glutamylcyclotransferase AIG2-like" evidence="1">
    <location>
        <begin position="25"/>
        <end position="88"/>
    </location>
</feature>
<dbReference type="Gene3D" id="3.10.490.10">
    <property type="entry name" value="Gamma-glutamyl cyclotransferase-like"/>
    <property type="match status" value="1"/>
</dbReference>
<keyword evidence="3" id="KW-1185">Reference proteome</keyword>
<name>A1WNM3_VEREI</name>
<dbReference type="eggNOG" id="COG2105">
    <property type="taxonomic scope" value="Bacteria"/>
</dbReference>
<dbReference type="OrthoDB" id="9798388at2"/>
<dbReference type="InterPro" id="IPR009288">
    <property type="entry name" value="AIG2-like_dom"/>
</dbReference>
<proteinExistence type="predicted"/>